<keyword evidence="1" id="KW-0131">Cell cycle</keyword>
<sequence length="402" mass="44046">MLSSPQFSMAAWWSSALPLLLIASAVFINEWITNPTCTTSGHPSNGDMLRSGDLRVMMVSDLLLGDPDADLAQRLARHTFLSKALRKSVDMVRPDMIVVLGDLSAGGSDLNVGKWLDELQEFQWMLGPYVGLPMYVVLGERDMGRCGELDEEFIGGIAGYLPGMDSAGCGAFEVKNVTFVSLNGVALQCKDGQLRFGVERVIERESMELRSRVQETGGNGDVGVDEFQWRDNGVESGTGPVVLVHFPLHQMGVDYNGKTSSTEDDFWIASSRGFGSYNDSVIVGVKQYESVDSLPVNATQYIIHALKPRIVFSAHTHNFHDQIHSDGTREVTIPALRWAPGIQPGFVVSTFGENKAVFVEICSLPGVSGLAMCFKCCVSIILMLMTMVLAKIYLHFVNIDLH</sequence>
<dbReference type="EMBL" id="CM037029">
    <property type="protein sequence ID" value="KAH7652723.1"/>
    <property type="molecule type" value="Genomic_DNA"/>
</dbReference>
<dbReference type="Proteomes" id="UP000827976">
    <property type="component" value="Chromosome 19"/>
</dbReference>
<proteinExistence type="predicted"/>
<evidence type="ECO:0000313" key="1">
    <source>
        <dbReference type="EMBL" id="KAH7652723.1"/>
    </source>
</evidence>
<comment type="caution">
    <text evidence="1">The sequence shown here is derived from an EMBL/GenBank/DDBJ whole genome shotgun (WGS) entry which is preliminary data.</text>
</comment>
<reference evidence="2" key="1">
    <citation type="journal article" date="2022" name="Nat. Commun.">
        <title>Chromosome evolution and the genetic basis of agronomically important traits in greater yam.</title>
        <authorList>
            <person name="Bredeson J.V."/>
            <person name="Lyons J.B."/>
            <person name="Oniyinde I.O."/>
            <person name="Okereke N.R."/>
            <person name="Kolade O."/>
            <person name="Nnabue I."/>
            <person name="Nwadili C.O."/>
            <person name="Hribova E."/>
            <person name="Parker M."/>
            <person name="Nwogha J."/>
            <person name="Shu S."/>
            <person name="Carlson J."/>
            <person name="Kariba R."/>
            <person name="Muthemba S."/>
            <person name="Knop K."/>
            <person name="Barton G.J."/>
            <person name="Sherwood A.V."/>
            <person name="Lopez-Montes A."/>
            <person name="Asiedu R."/>
            <person name="Jamnadass R."/>
            <person name="Muchugi A."/>
            <person name="Goodstein D."/>
            <person name="Egesi C.N."/>
            <person name="Featherston J."/>
            <person name="Asfaw A."/>
            <person name="Simpson G.G."/>
            <person name="Dolezel J."/>
            <person name="Hendre P.S."/>
            <person name="Van Deynze A."/>
            <person name="Kumar P.L."/>
            <person name="Obidiegwu J.E."/>
            <person name="Bhattacharjee R."/>
            <person name="Rokhsar D.S."/>
        </authorList>
    </citation>
    <scope>NUCLEOTIDE SEQUENCE [LARGE SCALE GENOMIC DNA]</scope>
    <source>
        <strain evidence="2">cv. TDa95/00328</strain>
    </source>
</reference>
<evidence type="ECO:0000313" key="2">
    <source>
        <dbReference type="Proteomes" id="UP000827976"/>
    </source>
</evidence>
<keyword evidence="1" id="KW-0132">Cell division</keyword>
<keyword evidence="1" id="KW-0269">Exonuclease</keyword>
<name>A0ACB7TXG6_DIOAL</name>
<organism evidence="1 2">
    <name type="scientific">Dioscorea alata</name>
    <name type="common">Purple yam</name>
    <dbReference type="NCBI Taxonomy" id="55571"/>
    <lineage>
        <taxon>Eukaryota</taxon>
        <taxon>Viridiplantae</taxon>
        <taxon>Streptophyta</taxon>
        <taxon>Embryophyta</taxon>
        <taxon>Tracheophyta</taxon>
        <taxon>Spermatophyta</taxon>
        <taxon>Magnoliopsida</taxon>
        <taxon>Liliopsida</taxon>
        <taxon>Dioscoreales</taxon>
        <taxon>Dioscoreaceae</taxon>
        <taxon>Dioscorea</taxon>
    </lineage>
</organism>
<protein>
    <submittedName>
        <fullName evidence="1">Cell division control protein/predicted DNA repair exonuclease protein</fullName>
    </submittedName>
</protein>
<gene>
    <name evidence="1" type="ORF">IHE45_19G035700</name>
</gene>
<keyword evidence="1" id="KW-0540">Nuclease</keyword>
<accession>A0ACB7TXG6</accession>
<keyword evidence="1" id="KW-0378">Hydrolase</keyword>
<keyword evidence="2" id="KW-1185">Reference proteome</keyword>